<evidence type="ECO:0000313" key="4">
    <source>
        <dbReference type="Proteomes" id="UP000249464"/>
    </source>
</evidence>
<proteinExistence type="predicted"/>
<feature type="compositionally biased region" description="Low complexity" evidence="1">
    <location>
        <begin position="141"/>
        <end position="151"/>
    </location>
</feature>
<dbReference type="STRING" id="796604.A0A2X0LY53"/>
<dbReference type="Pfam" id="PF24544">
    <property type="entry name" value="Ig_TPPC8_2nd"/>
    <property type="match status" value="1"/>
</dbReference>
<keyword evidence="4" id="KW-1185">Reference proteome</keyword>
<name>A0A2X0LY53_9BASI</name>
<feature type="region of interest" description="Disordered" evidence="1">
    <location>
        <begin position="1"/>
        <end position="47"/>
    </location>
</feature>
<dbReference type="EMBL" id="FQNC01000041">
    <property type="protein sequence ID" value="SGY31622.1"/>
    <property type="molecule type" value="Genomic_DNA"/>
</dbReference>
<feature type="domain" description="TPPC8 second Ig-like" evidence="2">
    <location>
        <begin position="1008"/>
        <end position="1125"/>
    </location>
</feature>
<dbReference type="GO" id="GO:1990072">
    <property type="term" value="C:TRAPPIII protein complex"/>
    <property type="evidence" value="ECO:0007669"/>
    <property type="project" value="TreeGrafter"/>
</dbReference>
<dbReference type="Proteomes" id="UP000249464">
    <property type="component" value="Unassembled WGS sequence"/>
</dbReference>
<dbReference type="InterPro" id="IPR024420">
    <property type="entry name" value="TRAPP_III_complex_Trs85"/>
</dbReference>
<dbReference type="PANTHER" id="PTHR12975">
    <property type="entry name" value="TRANSPORT PROTEIN TRAPP"/>
    <property type="match status" value="1"/>
</dbReference>
<feature type="compositionally biased region" description="Low complexity" evidence="1">
    <location>
        <begin position="17"/>
        <end position="47"/>
    </location>
</feature>
<dbReference type="InterPro" id="IPR058538">
    <property type="entry name" value="Ig_TPPC8_2nd"/>
</dbReference>
<sequence>MATPIPPSSAGPSVIRSTSSSTPTSSTLGSDRPSTSTSPPDASSLLSPHFSPVIHTFTTPELTGILHRSRFNSLSHLLSAFESNIDKVQVRSTNYEARLLPKFGVKLVERALPPAFASMTNQGATSSLGSGVVAPPPPPGSGLVPSGTTSGNTPALPATPFLWPTQAERDELFLDSLSSLITSRLQSHWTSRLDAEVRVQRTTRPRRRVPTDEEIAQDPSLLADHLPDGHDEPWDRNGLDSLTPWYTTMRDEVFKRREMSEQDSFNSPIACLLALSSSHPDPLNALSALWDLTSKSNLFSPRAYPPRSGVEEDSRHEWANPDVLRYIVLVHDHGAGGGRDALEDAKDLHEQIRKTYGHHTALLPIFTAAPTAAKPEARARDIISLWDEAVLSEPGTGAPAHSQAAAIVGLGVDPEGAYEVDSTAPSDDPSACAQPASPLIEIGHELSDLDFNSIKVFLREMVVQSIVPWIERSVVVGYEQYQASKKSIGGRLFSAGRKYFGGGGTSGSAGKATTNAAGQAIGYNAAKGYYPFISQEAQSRRLADLLFILHDFKLASTICESLLKDYRADRASRHYASACRMMGLCLLLSHPTGQALTFNPDQYLEMAEASSSTTVDLDGLKAMMFYYEVYLTIPDLRPAPTGLVRTAGEAEEITSAVLLEQAALADLRLPRAHGGMWGRNRKFGFHMIMAAKRYEKCGVKSLSRRCLNMTRGIYRGVGEGEVDADWWRDDVRYETFHDALGVEYKSGRGGWDAVTNHLEHALARQAYSVGKPIEAVGHFLELIKGQNDDEDGEEWLDDFALAWERLSEQDRVEGQWILPKRMWKVLGVWTGTVGEGGSGEDEEGWATLEQEVGATESGTEARSKNDAGFGGELRALYQTFYLELLVTNPLNAPLAVGGFQISSDSSSIEMEAPQEIELSPRETKRIYVPMRAHQLGPITFTHISYRFIDLLPCVEELQGRRKRLNATPEQQKGIVYTDDRSMLTVEIRAPVPSLSIDLEFLPQTMYAGELKATSIRVTNIGHVALVGLQTLCDAPSFARFVTLLEADNVYASVEQAKEAPITTKIENRLRPNATVSIALGEGQKLGPGESIDVPLVLRGDASGVRVLKWVFAFKGEDSSQVLTSRATHRLEVLPSIEIRPLVQPSSSPSVPFLLSFEVHNQHIPGDLVISQIASLSPRWAVSMLPNVAFDNQFGPVGWQQSMSVVLAVHPVKIDPKAEAKEDGHTFAVKQLNLLLQGRDVDKGSPGDVTLHHASVFSSSLSSSTIDTTSSSLLPSLLRTHTVLRHDSLSTQFRTIDRALHPHLFPLFNPRSLDLVIFWTSPSLDLQGHHHLADIPFGAGSNVLKSVLETAELKAGGLYAESQRERAALLGALRRSEMGVQENPVSVMLQVDENLEHDFGKGPCTVPVTYQIRNLSPSQAFDYTLILAPSETRSTTSLVYSGSLTHRGLVPPLGLGTVATQLWIMRQGIFDVGGWTIFVKSASGDERTLVGPRRDLRVRDEQNHRPPPVTRRSTITRIAPVQVGA</sequence>
<organism evidence="3 4">
    <name type="scientific">Microbotryum silenes-dioicae</name>
    <dbReference type="NCBI Taxonomy" id="796604"/>
    <lineage>
        <taxon>Eukaryota</taxon>
        <taxon>Fungi</taxon>
        <taxon>Dikarya</taxon>
        <taxon>Basidiomycota</taxon>
        <taxon>Pucciniomycotina</taxon>
        <taxon>Microbotryomycetes</taxon>
        <taxon>Microbotryales</taxon>
        <taxon>Microbotryaceae</taxon>
        <taxon>Microbotryum</taxon>
    </lineage>
</organism>
<accession>A0A2X0LY53</accession>
<gene>
    <name evidence="3" type="primary">BQ5605_C002g01246</name>
    <name evidence="3" type="ORF">BQ5605_C002G01246</name>
</gene>
<evidence type="ECO:0000259" key="2">
    <source>
        <dbReference type="Pfam" id="PF24544"/>
    </source>
</evidence>
<protein>
    <submittedName>
        <fullName evidence="3">BQ5605_C002g01246 protein</fullName>
    </submittedName>
</protein>
<dbReference type="Pfam" id="PF12739">
    <property type="entry name" value="TRAPPC-Trs85"/>
    <property type="match status" value="1"/>
</dbReference>
<evidence type="ECO:0000256" key="1">
    <source>
        <dbReference type="SAM" id="MobiDB-lite"/>
    </source>
</evidence>
<reference evidence="3 4" key="1">
    <citation type="submission" date="2016-11" db="EMBL/GenBank/DDBJ databases">
        <authorList>
            <person name="Jaros S."/>
            <person name="Januszkiewicz K."/>
            <person name="Wedrychowicz H."/>
        </authorList>
    </citation>
    <scope>NUCLEOTIDE SEQUENCE [LARGE SCALE GENOMIC DNA]</scope>
</reference>
<evidence type="ECO:0000313" key="3">
    <source>
        <dbReference type="EMBL" id="SGY31622.1"/>
    </source>
</evidence>
<feature type="region of interest" description="Disordered" evidence="1">
    <location>
        <begin position="126"/>
        <end position="153"/>
    </location>
</feature>
<dbReference type="PANTHER" id="PTHR12975:SF6">
    <property type="entry name" value="TRAFFICKING PROTEIN PARTICLE COMPLEX SUBUNIT 8"/>
    <property type="match status" value="1"/>
</dbReference>